<dbReference type="Gene3D" id="1.10.420.10">
    <property type="entry name" value="Peroxidase, domain 2"/>
    <property type="match status" value="1"/>
</dbReference>
<accession>A0AAD7I9I3</accession>
<sequence>MLRLALFACFATAKAYIWPEPQLDALELFRWEPDKSGLLGLIQPCNFFLPGGSSTGRSDVSDWIRTAYHDMATHNVTDGTGGMDASIRFAEEQARPEDVGDGFQNTVSSLIKHATRYISMADVLTVGAMVAIENCGGPELAFRGGRIDAVAPNKPGVPEPQQDLDSHISAFARQGFTKTDMIGLVACGHTFGGVQHAAFPDSVPELNDPNNTQSVSHFDSTFVTFDNNIATEYISGTTKNPLVVGLNDTTNSDKRIFASDGNATMQSFAKSADHFSLTCADLFARMFNTVPRGVQLTEVITPLPIKPDNLKFDLAIDGKTIDFSGQVRFWDPPANKTQKVRMLWDDRVNGTNNATLISSGVSPSGVRHTVAWYDTPLLTLQSSAGITNMRFVVDGKLEDQGGVGFAIQDDLIWSKSSCVYTNTSITSGRFEIAVRNTLNPTRVFLEQASKDNISRPIIVEFDLARVSPPAAKPVYNLWSAIVNNTFTAFTIGAEIDGVKVTRNDPRSVEGFASCTGLS</sequence>
<evidence type="ECO:0000256" key="2">
    <source>
        <dbReference type="ARBA" id="ARBA00005997"/>
    </source>
</evidence>
<feature type="chain" id="PRO_5041988458" description="Peroxidase" evidence="9">
    <location>
        <begin position="16"/>
        <end position="518"/>
    </location>
</feature>
<dbReference type="PANTHER" id="PTHR31356:SF53">
    <property type="entry name" value="HEME PEROXIDASE"/>
    <property type="match status" value="1"/>
</dbReference>
<dbReference type="SUPFAM" id="SSF48113">
    <property type="entry name" value="Heme-dependent peroxidases"/>
    <property type="match status" value="1"/>
</dbReference>
<evidence type="ECO:0000259" key="10">
    <source>
        <dbReference type="PROSITE" id="PS50873"/>
    </source>
</evidence>
<keyword evidence="7" id="KW-0408">Iron</keyword>
<comment type="caution">
    <text evidence="11">The sequence shown here is derived from an EMBL/GenBank/DDBJ whole genome shotgun (WGS) entry which is preliminary data.</text>
</comment>
<dbReference type="GO" id="GO:0020037">
    <property type="term" value="F:heme binding"/>
    <property type="evidence" value="ECO:0007669"/>
    <property type="project" value="UniProtKB-UniRule"/>
</dbReference>
<dbReference type="EMBL" id="JARKIB010000119">
    <property type="protein sequence ID" value="KAJ7736900.1"/>
    <property type="molecule type" value="Genomic_DNA"/>
</dbReference>
<evidence type="ECO:0000256" key="3">
    <source>
        <dbReference type="ARBA" id="ARBA00022559"/>
    </source>
</evidence>
<dbReference type="PRINTS" id="PR00459">
    <property type="entry name" value="ASPEROXIDASE"/>
</dbReference>
<evidence type="ECO:0000256" key="9">
    <source>
        <dbReference type="SAM" id="SignalP"/>
    </source>
</evidence>
<evidence type="ECO:0000313" key="12">
    <source>
        <dbReference type="Proteomes" id="UP001215598"/>
    </source>
</evidence>
<proteinExistence type="inferred from homology"/>
<evidence type="ECO:0000256" key="7">
    <source>
        <dbReference type="ARBA" id="ARBA00023004"/>
    </source>
</evidence>
<dbReference type="InterPro" id="IPR010255">
    <property type="entry name" value="Haem_peroxidase_sf"/>
</dbReference>
<protein>
    <recommendedName>
        <fullName evidence="8">Peroxidase</fullName>
        <ecNumber evidence="8">1.11.1.-</ecNumber>
    </recommendedName>
</protein>
<dbReference type="Gene3D" id="1.10.520.10">
    <property type="match status" value="1"/>
</dbReference>
<dbReference type="Pfam" id="PF00141">
    <property type="entry name" value="peroxidase"/>
    <property type="match status" value="1"/>
</dbReference>
<dbReference type="InterPro" id="IPR002016">
    <property type="entry name" value="Haem_peroxidase"/>
</dbReference>
<evidence type="ECO:0000256" key="5">
    <source>
        <dbReference type="ARBA" id="ARBA00022723"/>
    </source>
</evidence>
<name>A0AAD7I9I3_9AGAR</name>
<reference evidence="11" key="1">
    <citation type="submission" date="2023-03" db="EMBL/GenBank/DDBJ databases">
        <title>Massive genome expansion in bonnet fungi (Mycena s.s.) driven by repeated elements and novel gene families across ecological guilds.</title>
        <authorList>
            <consortium name="Lawrence Berkeley National Laboratory"/>
            <person name="Harder C.B."/>
            <person name="Miyauchi S."/>
            <person name="Viragh M."/>
            <person name="Kuo A."/>
            <person name="Thoen E."/>
            <person name="Andreopoulos B."/>
            <person name="Lu D."/>
            <person name="Skrede I."/>
            <person name="Drula E."/>
            <person name="Henrissat B."/>
            <person name="Morin E."/>
            <person name="Kohler A."/>
            <person name="Barry K."/>
            <person name="LaButti K."/>
            <person name="Morin E."/>
            <person name="Salamov A."/>
            <person name="Lipzen A."/>
            <person name="Mereny Z."/>
            <person name="Hegedus B."/>
            <person name="Baldrian P."/>
            <person name="Stursova M."/>
            <person name="Weitz H."/>
            <person name="Taylor A."/>
            <person name="Grigoriev I.V."/>
            <person name="Nagy L.G."/>
            <person name="Martin F."/>
            <person name="Kauserud H."/>
        </authorList>
    </citation>
    <scope>NUCLEOTIDE SEQUENCE</scope>
    <source>
        <strain evidence="11">CBHHK182m</strain>
    </source>
</reference>
<feature type="signal peptide" evidence="9">
    <location>
        <begin position="1"/>
        <end position="15"/>
    </location>
</feature>
<keyword evidence="9" id="KW-0732">Signal</keyword>
<dbReference type="AlphaFoldDB" id="A0AAD7I9I3"/>
<dbReference type="InterPro" id="IPR044831">
    <property type="entry name" value="Ccp1-like"/>
</dbReference>
<comment type="function">
    <text evidence="1">Destroys radicals which are normally produced within the cells and which are toxic to biological systems.</text>
</comment>
<dbReference type="PANTHER" id="PTHR31356">
    <property type="entry name" value="THYLAKOID LUMENAL 29 KDA PROTEIN, CHLOROPLASTIC-RELATED"/>
    <property type="match status" value="1"/>
</dbReference>
<keyword evidence="12" id="KW-1185">Reference proteome</keyword>
<dbReference type="InterPro" id="IPR002207">
    <property type="entry name" value="Peroxidase_I"/>
</dbReference>
<comment type="similarity">
    <text evidence="2">Belongs to the peroxidase family. Cytochrome c peroxidase subfamily.</text>
</comment>
<feature type="domain" description="Plant heme peroxidase family profile" evidence="10">
    <location>
        <begin position="64"/>
        <end position="328"/>
    </location>
</feature>
<evidence type="ECO:0000256" key="6">
    <source>
        <dbReference type="ARBA" id="ARBA00023002"/>
    </source>
</evidence>
<evidence type="ECO:0000256" key="4">
    <source>
        <dbReference type="ARBA" id="ARBA00022617"/>
    </source>
</evidence>
<keyword evidence="6 8" id="KW-0560">Oxidoreductase</keyword>
<evidence type="ECO:0000256" key="8">
    <source>
        <dbReference type="RuleBase" id="RU363051"/>
    </source>
</evidence>
<dbReference type="PRINTS" id="PR00458">
    <property type="entry name" value="PEROXIDASE"/>
</dbReference>
<organism evidence="11 12">
    <name type="scientific">Mycena metata</name>
    <dbReference type="NCBI Taxonomy" id="1033252"/>
    <lineage>
        <taxon>Eukaryota</taxon>
        <taxon>Fungi</taxon>
        <taxon>Dikarya</taxon>
        <taxon>Basidiomycota</taxon>
        <taxon>Agaricomycotina</taxon>
        <taxon>Agaricomycetes</taxon>
        <taxon>Agaricomycetidae</taxon>
        <taxon>Agaricales</taxon>
        <taxon>Marasmiineae</taxon>
        <taxon>Mycenaceae</taxon>
        <taxon>Mycena</taxon>
    </lineage>
</organism>
<evidence type="ECO:0000313" key="11">
    <source>
        <dbReference type="EMBL" id="KAJ7736900.1"/>
    </source>
</evidence>
<keyword evidence="5" id="KW-0479">Metal-binding</keyword>
<dbReference type="GO" id="GO:0034599">
    <property type="term" value="P:cellular response to oxidative stress"/>
    <property type="evidence" value="ECO:0007669"/>
    <property type="project" value="InterPro"/>
</dbReference>
<dbReference type="GO" id="GO:0004601">
    <property type="term" value="F:peroxidase activity"/>
    <property type="evidence" value="ECO:0007669"/>
    <property type="project" value="UniProtKB-KW"/>
</dbReference>
<keyword evidence="4" id="KW-0349">Heme</keyword>
<keyword evidence="3 8" id="KW-0575">Peroxidase</keyword>
<dbReference type="EC" id="1.11.1.-" evidence="8"/>
<dbReference type="GO" id="GO:0046872">
    <property type="term" value="F:metal ion binding"/>
    <property type="evidence" value="ECO:0007669"/>
    <property type="project" value="UniProtKB-UniRule"/>
</dbReference>
<evidence type="ECO:0000256" key="1">
    <source>
        <dbReference type="ARBA" id="ARBA00003917"/>
    </source>
</evidence>
<dbReference type="Proteomes" id="UP001215598">
    <property type="component" value="Unassembled WGS sequence"/>
</dbReference>
<gene>
    <name evidence="11" type="ORF">B0H16DRAFT_111488</name>
</gene>
<dbReference type="PROSITE" id="PS50873">
    <property type="entry name" value="PEROXIDASE_4"/>
    <property type="match status" value="1"/>
</dbReference>
<dbReference type="GO" id="GO:0000302">
    <property type="term" value="P:response to reactive oxygen species"/>
    <property type="evidence" value="ECO:0007669"/>
    <property type="project" value="TreeGrafter"/>
</dbReference>
<dbReference type="GO" id="GO:0042744">
    <property type="term" value="P:hydrogen peroxide catabolic process"/>
    <property type="evidence" value="ECO:0007669"/>
    <property type="project" value="TreeGrafter"/>
</dbReference>